<organism evidence="1">
    <name type="scientific">Anguilla anguilla</name>
    <name type="common">European freshwater eel</name>
    <name type="synonym">Muraena anguilla</name>
    <dbReference type="NCBI Taxonomy" id="7936"/>
    <lineage>
        <taxon>Eukaryota</taxon>
        <taxon>Metazoa</taxon>
        <taxon>Chordata</taxon>
        <taxon>Craniata</taxon>
        <taxon>Vertebrata</taxon>
        <taxon>Euteleostomi</taxon>
        <taxon>Actinopterygii</taxon>
        <taxon>Neopterygii</taxon>
        <taxon>Teleostei</taxon>
        <taxon>Anguilliformes</taxon>
        <taxon>Anguillidae</taxon>
        <taxon>Anguilla</taxon>
    </lineage>
</organism>
<sequence length="41" mass="4561">MIEGRKPKATGIPGTDCLKLEKRGRVGLYCIIETDTSLYAY</sequence>
<reference evidence="1" key="1">
    <citation type="submission" date="2014-11" db="EMBL/GenBank/DDBJ databases">
        <authorList>
            <person name="Amaro Gonzalez C."/>
        </authorList>
    </citation>
    <scope>NUCLEOTIDE SEQUENCE</scope>
</reference>
<dbReference type="AlphaFoldDB" id="A0A0E9PVQ4"/>
<proteinExistence type="predicted"/>
<accession>A0A0E9PVQ4</accession>
<name>A0A0E9PVQ4_ANGAN</name>
<dbReference type="EMBL" id="GBXM01099993">
    <property type="protein sequence ID" value="JAH08584.1"/>
    <property type="molecule type" value="Transcribed_RNA"/>
</dbReference>
<protein>
    <submittedName>
        <fullName evidence="1">Uncharacterized protein</fullName>
    </submittedName>
</protein>
<evidence type="ECO:0000313" key="1">
    <source>
        <dbReference type="EMBL" id="JAH08584.1"/>
    </source>
</evidence>
<reference evidence="1" key="2">
    <citation type="journal article" date="2015" name="Fish Shellfish Immunol.">
        <title>Early steps in the European eel (Anguilla anguilla)-Vibrio vulnificus interaction in the gills: Role of the RtxA13 toxin.</title>
        <authorList>
            <person name="Callol A."/>
            <person name="Pajuelo D."/>
            <person name="Ebbesson L."/>
            <person name="Teles M."/>
            <person name="MacKenzie S."/>
            <person name="Amaro C."/>
        </authorList>
    </citation>
    <scope>NUCLEOTIDE SEQUENCE</scope>
</reference>